<keyword evidence="2" id="KW-1185">Reference proteome</keyword>
<dbReference type="EMBL" id="BTRK01000003">
    <property type="protein sequence ID" value="GMR44047.1"/>
    <property type="molecule type" value="Genomic_DNA"/>
</dbReference>
<feature type="non-terminal residue" evidence="1">
    <location>
        <position position="1"/>
    </location>
</feature>
<name>A0AAN4ZMH0_9BILA</name>
<gene>
    <name evidence="1" type="ORF">PMAYCL1PPCAC_14242</name>
</gene>
<reference evidence="2" key="1">
    <citation type="submission" date="2022-10" db="EMBL/GenBank/DDBJ databases">
        <title>Genome assembly of Pristionchus species.</title>
        <authorList>
            <person name="Yoshida K."/>
            <person name="Sommer R.J."/>
        </authorList>
    </citation>
    <scope>NUCLEOTIDE SEQUENCE [LARGE SCALE GENOMIC DNA]</scope>
    <source>
        <strain evidence="2">RS5460</strain>
    </source>
</reference>
<organism evidence="1 2">
    <name type="scientific">Pristionchus mayeri</name>
    <dbReference type="NCBI Taxonomy" id="1317129"/>
    <lineage>
        <taxon>Eukaryota</taxon>
        <taxon>Metazoa</taxon>
        <taxon>Ecdysozoa</taxon>
        <taxon>Nematoda</taxon>
        <taxon>Chromadorea</taxon>
        <taxon>Rhabditida</taxon>
        <taxon>Rhabditina</taxon>
        <taxon>Diplogasteromorpha</taxon>
        <taxon>Diplogasteroidea</taxon>
        <taxon>Neodiplogasteridae</taxon>
        <taxon>Pristionchus</taxon>
    </lineage>
</organism>
<accession>A0AAN4ZMH0</accession>
<evidence type="ECO:0000313" key="1">
    <source>
        <dbReference type="EMBL" id="GMR44047.1"/>
    </source>
</evidence>
<dbReference type="AlphaFoldDB" id="A0AAN4ZMH0"/>
<comment type="caution">
    <text evidence="1">The sequence shown here is derived from an EMBL/GenBank/DDBJ whole genome shotgun (WGS) entry which is preliminary data.</text>
</comment>
<proteinExistence type="predicted"/>
<sequence length="153" mass="17960">IGISQGQLVVQNARREVQLVRQHCEEKAELVAEHAKREIELTKQVFEDRGKHLEEQAKTTMYYYKKLNEQRREHLEEQARTERAINYTIARISSAVNLDDGAKNFNTKMGIIRQEFDKFERKVYKLGQNRKEISKLVREKCGYLTSQCKEATG</sequence>
<protein>
    <submittedName>
        <fullName evidence="1">Uncharacterized protein</fullName>
    </submittedName>
</protein>
<evidence type="ECO:0000313" key="2">
    <source>
        <dbReference type="Proteomes" id="UP001328107"/>
    </source>
</evidence>
<dbReference type="Proteomes" id="UP001328107">
    <property type="component" value="Unassembled WGS sequence"/>
</dbReference>